<gene>
    <name evidence="1" type="ORF">Cme02nite_49780</name>
</gene>
<protein>
    <submittedName>
        <fullName evidence="1">Uncharacterized protein</fullName>
    </submittedName>
</protein>
<keyword evidence="2" id="KW-1185">Reference proteome</keyword>
<evidence type="ECO:0000313" key="2">
    <source>
        <dbReference type="Proteomes" id="UP000660339"/>
    </source>
</evidence>
<dbReference type="RefSeq" id="WP_166378974.1">
    <property type="nucleotide sequence ID" value="NZ_BAAATT010000005.1"/>
</dbReference>
<dbReference type="AlphaFoldDB" id="A0A8J3PIQ5"/>
<dbReference type="Proteomes" id="UP000660339">
    <property type="component" value="Unassembled WGS sequence"/>
</dbReference>
<proteinExistence type="predicted"/>
<evidence type="ECO:0000313" key="1">
    <source>
        <dbReference type="EMBL" id="GIG16646.1"/>
    </source>
</evidence>
<accession>A0A8J3PIQ5</accession>
<comment type="caution">
    <text evidence="1">The sequence shown here is derived from an EMBL/GenBank/DDBJ whole genome shotgun (WGS) entry which is preliminary data.</text>
</comment>
<dbReference type="EMBL" id="BONJ01000028">
    <property type="protein sequence ID" value="GIG16646.1"/>
    <property type="molecule type" value="Genomic_DNA"/>
</dbReference>
<organism evidence="1 2">
    <name type="scientific">Catellatospora methionotrophica</name>
    <dbReference type="NCBI Taxonomy" id="121620"/>
    <lineage>
        <taxon>Bacteria</taxon>
        <taxon>Bacillati</taxon>
        <taxon>Actinomycetota</taxon>
        <taxon>Actinomycetes</taxon>
        <taxon>Micromonosporales</taxon>
        <taxon>Micromonosporaceae</taxon>
        <taxon>Catellatospora</taxon>
    </lineage>
</organism>
<name>A0A8J3PIQ5_9ACTN</name>
<reference evidence="1" key="1">
    <citation type="submission" date="2021-01" db="EMBL/GenBank/DDBJ databases">
        <title>Whole genome shotgun sequence of Catellatospora methionotrophica NBRC 14553.</title>
        <authorList>
            <person name="Komaki H."/>
            <person name="Tamura T."/>
        </authorList>
    </citation>
    <scope>NUCLEOTIDE SEQUENCE</scope>
    <source>
        <strain evidence="1">NBRC 14553</strain>
    </source>
</reference>
<sequence>MGSTRVTVCLPAHRRNEVEAAIADALAPFEAMQGHPDERDIWDSWTIRGGSDGWGFWIRPGAEDDPWLLHDAPRYDGEPLPSRQGRCAGGPVGLLNLTGARDHAVGLADDMCDLWEQLSARYVPPRPLETFGEVSVLTLFDDIAAQRRGYELQPIVKQFLAVHPWDQLDTVLGYRDDLTRLFASGRDEILATAALLAGQRSDLLTLDGWWVQRDGRATHGSCDTHESCTHRADMPTHPGDLVPILAALPDDVIVVGVQCHT</sequence>